<dbReference type="Proteomes" id="UP000078046">
    <property type="component" value="Unassembled WGS sequence"/>
</dbReference>
<evidence type="ECO:0000313" key="1">
    <source>
        <dbReference type="EMBL" id="OAF66149.1"/>
    </source>
</evidence>
<evidence type="ECO:0000313" key="2">
    <source>
        <dbReference type="Proteomes" id="UP000078046"/>
    </source>
</evidence>
<proteinExistence type="predicted"/>
<accession>A0A177AVZ3</accession>
<dbReference type="EMBL" id="LWCA01001020">
    <property type="protein sequence ID" value="OAF66149.1"/>
    <property type="molecule type" value="Genomic_DNA"/>
</dbReference>
<gene>
    <name evidence="1" type="ORF">A3Q56_06022</name>
</gene>
<comment type="caution">
    <text evidence="1">The sequence shown here is derived from an EMBL/GenBank/DDBJ whole genome shotgun (WGS) entry which is preliminary data.</text>
</comment>
<reference evidence="1 2" key="1">
    <citation type="submission" date="2016-04" db="EMBL/GenBank/DDBJ databases">
        <title>The genome of Intoshia linei affirms orthonectids as highly simplified spiralians.</title>
        <authorList>
            <person name="Mikhailov K.V."/>
            <person name="Slusarev G.S."/>
            <person name="Nikitin M.A."/>
            <person name="Logacheva M.D."/>
            <person name="Penin A."/>
            <person name="Aleoshin V."/>
            <person name="Panchin Y.V."/>
        </authorList>
    </citation>
    <scope>NUCLEOTIDE SEQUENCE [LARGE SCALE GENOMIC DNA]</scope>
    <source>
        <strain evidence="1">Intl2013</strain>
        <tissue evidence="1">Whole animal</tissue>
    </source>
</reference>
<name>A0A177AVZ3_9BILA</name>
<dbReference type="AlphaFoldDB" id="A0A177AVZ3"/>
<organism evidence="1 2">
    <name type="scientific">Intoshia linei</name>
    <dbReference type="NCBI Taxonomy" id="1819745"/>
    <lineage>
        <taxon>Eukaryota</taxon>
        <taxon>Metazoa</taxon>
        <taxon>Spiralia</taxon>
        <taxon>Lophotrochozoa</taxon>
        <taxon>Mesozoa</taxon>
        <taxon>Orthonectida</taxon>
        <taxon>Rhopaluridae</taxon>
        <taxon>Intoshia</taxon>
    </lineage>
</organism>
<feature type="non-terminal residue" evidence="1">
    <location>
        <position position="1"/>
    </location>
</feature>
<sequence length="120" mass="14068">LNMDYAKSVICRKQCLRDDYKMCCTLILRIMFRGQLTLRKPGLCQRQDGFFIYYILKAADTQKARINDMSMIFAWESTSTINPIFTRIYNCDKLKFTLHTDYFIKDVKCVKNAPSVNDPA</sequence>
<keyword evidence="2" id="KW-1185">Reference proteome</keyword>
<protein>
    <submittedName>
        <fullName evidence="1">Uncharacterized protein</fullName>
    </submittedName>
</protein>